<keyword evidence="3" id="KW-0547">Nucleotide-binding</keyword>
<evidence type="ECO:0000256" key="5">
    <source>
        <dbReference type="ARBA" id="ARBA00022840"/>
    </source>
</evidence>
<reference evidence="7" key="1">
    <citation type="journal article" date="2023" name="G3 (Bethesda)">
        <title>Whole genome assemblies of Zophobas morio and Tenebrio molitor.</title>
        <authorList>
            <person name="Kaur S."/>
            <person name="Stinson S.A."/>
            <person name="diCenzo G.C."/>
        </authorList>
    </citation>
    <scope>NUCLEOTIDE SEQUENCE</scope>
    <source>
        <strain evidence="7">QUZm001</strain>
    </source>
</reference>
<dbReference type="InterPro" id="IPR000719">
    <property type="entry name" value="Prot_kinase_dom"/>
</dbReference>
<dbReference type="GO" id="GO:0005737">
    <property type="term" value="C:cytoplasm"/>
    <property type="evidence" value="ECO:0007669"/>
    <property type="project" value="TreeGrafter"/>
</dbReference>
<dbReference type="Pfam" id="PF00069">
    <property type="entry name" value="Pkinase"/>
    <property type="match status" value="1"/>
</dbReference>
<dbReference type="AlphaFoldDB" id="A0AA38LZE6"/>
<evidence type="ECO:0000256" key="3">
    <source>
        <dbReference type="ARBA" id="ARBA00022741"/>
    </source>
</evidence>
<dbReference type="GO" id="GO:0035556">
    <property type="term" value="P:intracellular signal transduction"/>
    <property type="evidence" value="ECO:0007669"/>
    <property type="project" value="TreeGrafter"/>
</dbReference>
<dbReference type="InterPro" id="IPR011009">
    <property type="entry name" value="Kinase-like_dom_sf"/>
</dbReference>
<evidence type="ECO:0000256" key="4">
    <source>
        <dbReference type="ARBA" id="ARBA00022777"/>
    </source>
</evidence>
<protein>
    <recommendedName>
        <fullName evidence="6">Protein kinase domain-containing protein</fullName>
    </recommendedName>
</protein>
<evidence type="ECO:0000313" key="8">
    <source>
        <dbReference type="Proteomes" id="UP001168821"/>
    </source>
</evidence>
<sequence>MMDGEFLKTSCGSPNYAAPEVISGKLYAGPEVDVWSCGVILYALLCGKLPFDDEYIPSLFKKIKKGFSNLMWSSYYLLLYDIRDLCNAILLVGRCPRNINVDVASRSSETRYHCSDSVLLLLFVLPSSTNLLVLLPPREHPWFNVDLPEYLKPHVDHNDSSRVDEEVLQVVCSVFLSTSFSGFVLMVLPRKCLPQPQR</sequence>
<keyword evidence="1" id="KW-0723">Serine/threonine-protein kinase</keyword>
<keyword evidence="2" id="KW-0808">Transferase</keyword>
<dbReference type="PROSITE" id="PS50011">
    <property type="entry name" value="PROTEIN_KINASE_DOM"/>
    <property type="match status" value="1"/>
</dbReference>
<dbReference type="GO" id="GO:0004674">
    <property type="term" value="F:protein serine/threonine kinase activity"/>
    <property type="evidence" value="ECO:0007669"/>
    <property type="project" value="UniProtKB-KW"/>
</dbReference>
<evidence type="ECO:0000313" key="7">
    <source>
        <dbReference type="EMBL" id="KAJ3616913.1"/>
    </source>
</evidence>
<dbReference type="PANTHER" id="PTHR24346:SF82">
    <property type="entry name" value="KP78A-RELATED"/>
    <property type="match status" value="1"/>
</dbReference>
<evidence type="ECO:0000259" key="6">
    <source>
        <dbReference type="PROSITE" id="PS50011"/>
    </source>
</evidence>
<dbReference type="PANTHER" id="PTHR24346">
    <property type="entry name" value="MAP/MICROTUBULE AFFINITY-REGULATING KINASE"/>
    <property type="match status" value="1"/>
</dbReference>
<evidence type="ECO:0000256" key="2">
    <source>
        <dbReference type="ARBA" id="ARBA00022679"/>
    </source>
</evidence>
<proteinExistence type="predicted"/>
<accession>A0AA38LZE6</accession>
<dbReference type="Proteomes" id="UP001168821">
    <property type="component" value="Unassembled WGS sequence"/>
</dbReference>
<comment type="caution">
    <text evidence="7">The sequence shown here is derived from an EMBL/GenBank/DDBJ whole genome shotgun (WGS) entry which is preliminary data.</text>
</comment>
<dbReference type="Gene3D" id="1.10.510.10">
    <property type="entry name" value="Transferase(Phosphotransferase) domain 1"/>
    <property type="match status" value="1"/>
</dbReference>
<keyword evidence="4" id="KW-0418">Kinase</keyword>
<gene>
    <name evidence="7" type="ORF">Zmor_008950</name>
</gene>
<feature type="domain" description="Protein kinase" evidence="6">
    <location>
        <begin position="1"/>
        <end position="176"/>
    </location>
</feature>
<evidence type="ECO:0000256" key="1">
    <source>
        <dbReference type="ARBA" id="ARBA00022527"/>
    </source>
</evidence>
<keyword evidence="8" id="KW-1185">Reference proteome</keyword>
<dbReference type="EMBL" id="JALNTZ010002617">
    <property type="protein sequence ID" value="KAJ3616913.1"/>
    <property type="molecule type" value="Genomic_DNA"/>
</dbReference>
<organism evidence="7 8">
    <name type="scientific">Zophobas morio</name>
    <dbReference type="NCBI Taxonomy" id="2755281"/>
    <lineage>
        <taxon>Eukaryota</taxon>
        <taxon>Metazoa</taxon>
        <taxon>Ecdysozoa</taxon>
        <taxon>Arthropoda</taxon>
        <taxon>Hexapoda</taxon>
        <taxon>Insecta</taxon>
        <taxon>Pterygota</taxon>
        <taxon>Neoptera</taxon>
        <taxon>Endopterygota</taxon>
        <taxon>Coleoptera</taxon>
        <taxon>Polyphaga</taxon>
        <taxon>Cucujiformia</taxon>
        <taxon>Tenebrionidae</taxon>
        <taxon>Zophobas</taxon>
    </lineage>
</organism>
<dbReference type="GO" id="GO:0005524">
    <property type="term" value="F:ATP binding"/>
    <property type="evidence" value="ECO:0007669"/>
    <property type="project" value="UniProtKB-KW"/>
</dbReference>
<name>A0AA38LZE6_9CUCU</name>
<dbReference type="SUPFAM" id="SSF56112">
    <property type="entry name" value="Protein kinase-like (PK-like)"/>
    <property type="match status" value="1"/>
</dbReference>
<keyword evidence="5" id="KW-0067">ATP-binding</keyword>